<evidence type="ECO:0000256" key="1">
    <source>
        <dbReference type="ARBA" id="ARBA00004141"/>
    </source>
</evidence>
<organism evidence="8 9">
    <name type="scientific">Cudoniella acicularis</name>
    <dbReference type="NCBI Taxonomy" id="354080"/>
    <lineage>
        <taxon>Eukaryota</taxon>
        <taxon>Fungi</taxon>
        <taxon>Dikarya</taxon>
        <taxon>Ascomycota</taxon>
        <taxon>Pezizomycotina</taxon>
        <taxon>Leotiomycetes</taxon>
        <taxon>Helotiales</taxon>
        <taxon>Tricladiaceae</taxon>
        <taxon>Cudoniella</taxon>
    </lineage>
</organism>
<feature type="transmembrane region" description="Helical" evidence="7">
    <location>
        <begin position="395"/>
        <end position="414"/>
    </location>
</feature>
<evidence type="ECO:0000256" key="4">
    <source>
        <dbReference type="ARBA" id="ARBA00022989"/>
    </source>
</evidence>
<keyword evidence="3 7" id="KW-0812">Transmembrane</keyword>
<feature type="transmembrane region" description="Helical" evidence="7">
    <location>
        <begin position="365"/>
        <end position="383"/>
    </location>
</feature>
<dbReference type="FunFam" id="1.20.1250.20:FF:000064">
    <property type="entry name" value="MFS allantoate transporter"/>
    <property type="match status" value="1"/>
</dbReference>
<dbReference type="Pfam" id="PF07690">
    <property type="entry name" value="MFS_1"/>
    <property type="match status" value="1"/>
</dbReference>
<keyword evidence="9" id="KW-1185">Reference proteome</keyword>
<evidence type="ECO:0000256" key="5">
    <source>
        <dbReference type="ARBA" id="ARBA00023136"/>
    </source>
</evidence>
<comment type="subcellular location">
    <subcellularLocation>
        <location evidence="1">Membrane</location>
        <topology evidence="1">Multi-pass membrane protein</topology>
    </subcellularLocation>
</comment>
<dbReference type="GO" id="GO:0016020">
    <property type="term" value="C:membrane"/>
    <property type="evidence" value="ECO:0007669"/>
    <property type="project" value="UniProtKB-SubCell"/>
</dbReference>
<dbReference type="PANTHER" id="PTHR43791:SF1">
    <property type="entry name" value="ALLANTOATE PERMEASE"/>
    <property type="match status" value="1"/>
</dbReference>
<dbReference type="SUPFAM" id="SSF103473">
    <property type="entry name" value="MFS general substrate transporter"/>
    <property type="match status" value="1"/>
</dbReference>
<comment type="similarity">
    <text evidence="6">Belongs to the major facilitator superfamily. Allantoate permease family.</text>
</comment>
<protein>
    <recommendedName>
        <fullName evidence="10">Major facilitator superfamily (MFS) profile domain-containing protein</fullName>
    </recommendedName>
</protein>
<accession>A0A8H4RUS4</accession>
<feature type="transmembrane region" description="Helical" evidence="7">
    <location>
        <begin position="426"/>
        <end position="446"/>
    </location>
</feature>
<dbReference type="Proteomes" id="UP000566819">
    <property type="component" value="Unassembled WGS sequence"/>
</dbReference>
<dbReference type="InterPro" id="IPR011701">
    <property type="entry name" value="MFS"/>
</dbReference>
<evidence type="ECO:0000313" key="9">
    <source>
        <dbReference type="Proteomes" id="UP000566819"/>
    </source>
</evidence>
<dbReference type="PANTHER" id="PTHR43791">
    <property type="entry name" value="PERMEASE-RELATED"/>
    <property type="match status" value="1"/>
</dbReference>
<evidence type="ECO:0000256" key="2">
    <source>
        <dbReference type="ARBA" id="ARBA00022448"/>
    </source>
</evidence>
<evidence type="ECO:0008006" key="10">
    <source>
        <dbReference type="Google" id="ProtNLM"/>
    </source>
</evidence>
<feature type="transmembrane region" description="Helical" evidence="7">
    <location>
        <begin position="188"/>
        <end position="210"/>
    </location>
</feature>
<sequence>MSQETVHEDPSRDAKKRIVVTTSSVSDEIISENSNREDGHEGIKAFEAMEGETNLKYMNAEDGDEALKALEELEGETILMTLEMEKKLLRKIDLNIMPMLCLVYCLHFLDKVTLTYSSVMGLQKAIHLKGDSYQWLGSIFYIGYLIWEYPTSRLLQRLPLAKYSAFNITMWGLTLCCFAAVTDFKGAMIIRFLLGAFEATVSPAFALFTSQWYTKREQGTRTGIWFSFNGVAQVVGGFISYGISVGTKKHGALLSAYKIVFLACGLNEKRMAIERIRKNQQGIGNKHFRMYQLKEALLDPMAWAFALFALVGSIPNGVTTFFSQMIVSFGFTPDQSLLLGTPAGLVQVTFMISAAWLGDKYRNRILFGTTGVLTSILGMLLMICLPTSSKVGRLMGYYLFNGLPTGLTSVFSLIPTNIAGYTKKTTIVAMMFIGFAAGSIIGPQVFRPQDAPNYRPAQITILVCHMFCLADLAFIYWHYNCLNKVKREIRAAPGYRTLENQEFLDLTDRENHEFVYVI</sequence>
<comment type="caution">
    <text evidence="8">The sequence shown here is derived from an EMBL/GenBank/DDBJ whole genome shotgun (WGS) entry which is preliminary data.</text>
</comment>
<dbReference type="GO" id="GO:0022857">
    <property type="term" value="F:transmembrane transporter activity"/>
    <property type="evidence" value="ECO:0007669"/>
    <property type="project" value="InterPro"/>
</dbReference>
<evidence type="ECO:0000256" key="6">
    <source>
        <dbReference type="ARBA" id="ARBA00037968"/>
    </source>
</evidence>
<name>A0A8H4RUS4_9HELO</name>
<gene>
    <name evidence="8" type="ORF">G7Y89_g2257</name>
</gene>
<feature type="transmembrane region" description="Helical" evidence="7">
    <location>
        <begin position="296"/>
        <end position="317"/>
    </location>
</feature>
<feature type="transmembrane region" description="Helical" evidence="7">
    <location>
        <begin position="222"/>
        <end position="244"/>
    </location>
</feature>
<dbReference type="AlphaFoldDB" id="A0A8H4RUS4"/>
<dbReference type="InterPro" id="IPR036259">
    <property type="entry name" value="MFS_trans_sf"/>
</dbReference>
<evidence type="ECO:0000256" key="7">
    <source>
        <dbReference type="SAM" id="Phobius"/>
    </source>
</evidence>
<feature type="transmembrane region" description="Helical" evidence="7">
    <location>
        <begin position="458"/>
        <end position="477"/>
    </location>
</feature>
<evidence type="ECO:0000256" key="3">
    <source>
        <dbReference type="ARBA" id="ARBA00022692"/>
    </source>
</evidence>
<proteinExistence type="inferred from homology"/>
<feature type="transmembrane region" description="Helical" evidence="7">
    <location>
        <begin position="132"/>
        <end position="151"/>
    </location>
</feature>
<keyword evidence="2" id="KW-0813">Transport</keyword>
<keyword evidence="5 7" id="KW-0472">Membrane</keyword>
<feature type="transmembrane region" description="Helical" evidence="7">
    <location>
        <begin position="163"/>
        <end position="182"/>
    </location>
</feature>
<dbReference type="OrthoDB" id="6730379at2759"/>
<feature type="transmembrane region" description="Helical" evidence="7">
    <location>
        <begin position="250"/>
        <end position="267"/>
    </location>
</feature>
<dbReference type="Gene3D" id="1.20.1250.20">
    <property type="entry name" value="MFS general substrate transporter like domains"/>
    <property type="match status" value="2"/>
</dbReference>
<keyword evidence="4 7" id="KW-1133">Transmembrane helix</keyword>
<feature type="transmembrane region" description="Helical" evidence="7">
    <location>
        <begin position="337"/>
        <end position="358"/>
    </location>
</feature>
<dbReference type="EMBL" id="JAAMPI010000096">
    <property type="protein sequence ID" value="KAF4635836.1"/>
    <property type="molecule type" value="Genomic_DNA"/>
</dbReference>
<reference evidence="8 9" key="1">
    <citation type="submission" date="2020-03" db="EMBL/GenBank/DDBJ databases">
        <title>Draft Genome Sequence of Cudoniella acicularis.</title>
        <authorList>
            <person name="Buettner E."/>
            <person name="Kellner H."/>
        </authorList>
    </citation>
    <scope>NUCLEOTIDE SEQUENCE [LARGE SCALE GENOMIC DNA]</scope>
    <source>
        <strain evidence="8 9">DSM 108380</strain>
    </source>
</reference>
<evidence type="ECO:0000313" key="8">
    <source>
        <dbReference type="EMBL" id="KAF4635836.1"/>
    </source>
</evidence>